<dbReference type="AlphaFoldDB" id="A0AAV7ULY6"/>
<feature type="compositionally biased region" description="Basic and acidic residues" evidence="1">
    <location>
        <begin position="131"/>
        <end position="146"/>
    </location>
</feature>
<feature type="compositionally biased region" description="Basic and acidic residues" evidence="1">
    <location>
        <begin position="35"/>
        <end position="45"/>
    </location>
</feature>
<keyword evidence="3" id="KW-1185">Reference proteome</keyword>
<name>A0AAV7ULY6_PLEWA</name>
<proteinExistence type="predicted"/>
<feature type="compositionally biased region" description="Basic and acidic residues" evidence="1">
    <location>
        <begin position="98"/>
        <end position="120"/>
    </location>
</feature>
<feature type="compositionally biased region" description="Basic and acidic residues" evidence="1">
    <location>
        <begin position="66"/>
        <end position="78"/>
    </location>
</feature>
<comment type="caution">
    <text evidence="2">The sequence shown here is derived from an EMBL/GenBank/DDBJ whole genome shotgun (WGS) entry which is preliminary data.</text>
</comment>
<feature type="region of interest" description="Disordered" evidence="1">
    <location>
        <begin position="1"/>
        <end position="171"/>
    </location>
</feature>
<protein>
    <submittedName>
        <fullName evidence="2">Uncharacterized protein</fullName>
    </submittedName>
</protein>
<dbReference type="EMBL" id="JANPWB010000005">
    <property type="protein sequence ID" value="KAJ1189706.1"/>
    <property type="molecule type" value="Genomic_DNA"/>
</dbReference>
<evidence type="ECO:0000313" key="3">
    <source>
        <dbReference type="Proteomes" id="UP001066276"/>
    </source>
</evidence>
<gene>
    <name evidence="2" type="ORF">NDU88_006448</name>
</gene>
<organism evidence="2 3">
    <name type="scientific">Pleurodeles waltl</name>
    <name type="common">Iberian ribbed newt</name>
    <dbReference type="NCBI Taxonomy" id="8319"/>
    <lineage>
        <taxon>Eukaryota</taxon>
        <taxon>Metazoa</taxon>
        <taxon>Chordata</taxon>
        <taxon>Craniata</taxon>
        <taxon>Vertebrata</taxon>
        <taxon>Euteleostomi</taxon>
        <taxon>Amphibia</taxon>
        <taxon>Batrachia</taxon>
        <taxon>Caudata</taxon>
        <taxon>Salamandroidea</taxon>
        <taxon>Salamandridae</taxon>
        <taxon>Pleurodelinae</taxon>
        <taxon>Pleurodeles</taxon>
    </lineage>
</organism>
<sequence>MTPDFRVPGSVKVDNGLQDKRKENIEDTTEENATEDAKTGEEKTDAGGARAEGRAGNSDVPTERTGPVRKDSSEETHTYRHVPGGAWLNKVRSLFKGQSKETRKGWDGGEKGRDGEEGLRGKQLGGFERGVAGREREGPGRTEKRALQRNNQTNYCTFQISSPKNTGRTRT</sequence>
<feature type="compositionally biased region" description="Polar residues" evidence="1">
    <location>
        <begin position="148"/>
        <end position="171"/>
    </location>
</feature>
<reference evidence="2" key="1">
    <citation type="journal article" date="2022" name="bioRxiv">
        <title>Sequencing and chromosome-scale assembly of the giantPleurodeles waltlgenome.</title>
        <authorList>
            <person name="Brown T."/>
            <person name="Elewa A."/>
            <person name="Iarovenko S."/>
            <person name="Subramanian E."/>
            <person name="Araus A.J."/>
            <person name="Petzold A."/>
            <person name="Susuki M."/>
            <person name="Suzuki K.-i.T."/>
            <person name="Hayashi T."/>
            <person name="Toyoda A."/>
            <person name="Oliveira C."/>
            <person name="Osipova E."/>
            <person name="Leigh N.D."/>
            <person name="Simon A."/>
            <person name="Yun M.H."/>
        </authorList>
    </citation>
    <scope>NUCLEOTIDE SEQUENCE</scope>
    <source>
        <strain evidence="2">20211129_DDA</strain>
        <tissue evidence="2">Liver</tissue>
    </source>
</reference>
<dbReference type="Proteomes" id="UP001066276">
    <property type="component" value="Chromosome 3_1"/>
</dbReference>
<accession>A0AAV7ULY6</accession>
<evidence type="ECO:0000313" key="2">
    <source>
        <dbReference type="EMBL" id="KAJ1189706.1"/>
    </source>
</evidence>
<evidence type="ECO:0000256" key="1">
    <source>
        <dbReference type="SAM" id="MobiDB-lite"/>
    </source>
</evidence>